<accession>A0AAV9FK69</accession>
<dbReference type="AlphaFoldDB" id="A0AAV9FK69"/>
<dbReference type="EMBL" id="JAUJYO010000001">
    <property type="protein sequence ID" value="KAK1326338.1"/>
    <property type="molecule type" value="Genomic_DNA"/>
</dbReference>
<dbReference type="Proteomes" id="UP001180020">
    <property type="component" value="Unassembled WGS sequence"/>
</dbReference>
<evidence type="ECO:0000313" key="3">
    <source>
        <dbReference type="Proteomes" id="UP001180020"/>
    </source>
</evidence>
<comment type="caution">
    <text evidence="2">The sequence shown here is derived from an EMBL/GenBank/DDBJ whole genome shotgun (WGS) entry which is preliminary data.</text>
</comment>
<evidence type="ECO:0000313" key="2">
    <source>
        <dbReference type="EMBL" id="KAK1326338.1"/>
    </source>
</evidence>
<gene>
    <name evidence="2" type="ORF">QJS10_CPA01g01551</name>
</gene>
<keyword evidence="3" id="KW-1185">Reference proteome</keyword>
<sequence length="51" mass="5946">MEVRWAEKRWFLEGLLREVERKKEGLSGYKAEASRSSSPNSRLDDSSTKML</sequence>
<organism evidence="2 3">
    <name type="scientific">Acorus calamus</name>
    <name type="common">Sweet flag</name>
    <dbReference type="NCBI Taxonomy" id="4465"/>
    <lineage>
        <taxon>Eukaryota</taxon>
        <taxon>Viridiplantae</taxon>
        <taxon>Streptophyta</taxon>
        <taxon>Embryophyta</taxon>
        <taxon>Tracheophyta</taxon>
        <taxon>Spermatophyta</taxon>
        <taxon>Magnoliopsida</taxon>
        <taxon>Liliopsida</taxon>
        <taxon>Acoraceae</taxon>
        <taxon>Acorus</taxon>
    </lineage>
</organism>
<feature type="compositionally biased region" description="Basic and acidic residues" evidence="1">
    <location>
        <begin position="42"/>
        <end position="51"/>
    </location>
</feature>
<name>A0AAV9FK69_ACOCL</name>
<protein>
    <submittedName>
        <fullName evidence="2">Uncharacterized protein</fullName>
    </submittedName>
</protein>
<evidence type="ECO:0000256" key="1">
    <source>
        <dbReference type="SAM" id="MobiDB-lite"/>
    </source>
</evidence>
<reference evidence="2" key="1">
    <citation type="journal article" date="2023" name="Nat. Commun.">
        <title>Diploid and tetraploid genomes of Acorus and the evolution of monocots.</title>
        <authorList>
            <person name="Ma L."/>
            <person name="Liu K.W."/>
            <person name="Li Z."/>
            <person name="Hsiao Y.Y."/>
            <person name="Qi Y."/>
            <person name="Fu T."/>
            <person name="Tang G.D."/>
            <person name="Zhang D."/>
            <person name="Sun W.H."/>
            <person name="Liu D.K."/>
            <person name="Li Y."/>
            <person name="Chen G.Z."/>
            <person name="Liu X.D."/>
            <person name="Liao X.Y."/>
            <person name="Jiang Y.T."/>
            <person name="Yu X."/>
            <person name="Hao Y."/>
            <person name="Huang J."/>
            <person name="Zhao X.W."/>
            <person name="Ke S."/>
            <person name="Chen Y.Y."/>
            <person name="Wu W.L."/>
            <person name="Hsu J.L."/>
            <person name="Lin Y.F."/>
            <person name="Huang M.D."/>
            <person name="Li C.Y."/>
            <person name="Huang L."/>
            <person name="Wang Z.W."/>
            <person name="Zhao X."/>
            <person name="Zhong W.Y."/>
            <person name="Peng D.H."/>
            <person name="Ahmad S."/>
            <person name="Lan S."/>
            <person name="Zhang J.S."/>
            <person name="Tsai W.C."/>
            <person name="Van de Peer Y."/>
            <person name="Liu Z.J."/>
        </authorList>
    </citation>
    <scope>NUCLEOTIDE SEQUENCE</scope>
    <source>
        <strain evidence="2">CP</strain>
    </source>
</reference>
<reference evidence="2" key="2">
    <citation type="submission" date="2023-06" db="EMBL/GenBank/DDBJ databases">
        <authorList>
            <person name="Ma L."/>
            <person name="Liu K.-W."/>
            <person name="Li Z."/>
            <person name="Hsiao Y.-Y."/>
            <person name="Qi Y."/>
            <person name="Fu T."/>
            <person name="Tang G."/>
            <person name="Zhang D."/>
            <person name="Sun W.-H."/>
            <person name="Liu D.-K."/>
            <person name="Li Y."/>
            <person name="Chen G.-Z."/>
            <person name="Liu X.-D."/>
            <person name="Liao X.-Y."/>
            <person name="Jiang Y.-T."/>
            <person name="Yu X."/>
            <person name="Hao Y."/>
            <person name="Huang J."/>
            <person name="Zhao X.-W."/>
            <person name="Ke S."/>
            <person name="Chen Y.-Y."/>
            <person name="Wu W.-L."/>
            <person name="Hsu J.-L."/>
            <person name="Lin Y.-F."/>
            <person name="Huang M.-D."/>
            <person name="Li C.-Y."/>
            <person name="Huang L."/>
            <person name="Wang Z.-W."/>
            <person name="Zhao X."/>
            <person name="Zhong W.-Y."/>
            <person name="Peng D.-H."/>
            <person name="Ahmad S."/>
            <person name="Lan S."/>
            <person name="Zhang J.-S."/>
            <person name="Tsai W.-C."/>
            <person name="Van De Peer Y."/>
            <person name="Liu Z.-J."/>
        </authorList>
    </citation>
    <scope>NUCLEOTIDE SEQUENCE</scope>
    <source>
        <strain evidence="2">CP</strain>
        <tissue evidence="2">Leaves</tissue>
    </source>
</reference>
<feature type="region of interest" description="Disordered" evidence="1">
    <location>
        <begin position="25"/>
        <end position="51"/>
    </location>
</feature>
<proteinExistence type="predicted"/>